<dbReference type="InterPro" id="IPR009057">
    <property type="entry name" value="Homeodomain-like_sf"/>
</dbReference>
<dbReference type="RefSeq" id="WP_080459502.1">
    <property type="nucleotide sequence ID" value="NZ_JXMW01000001.1"/>
</dbReference>
<protein>
    <submittedName>
        <fullName evidence="3">Transcriptional regulator</fullName>
    </submittedName>
</protein>
<reference evidence="3 4" key="1">
    <citation type="submission" date="2014-12" db="EMBL/GenBank/DDBJ databases">
        <title>Genome sequence of Methanobrevibacter arboriphilicus DH1, DSM1125.</title>
        <authorList>
            <person name="Poehlein A."/>
            <person name="Thauer R.K."/>
            <person name="Seedorf H."/>
            <person name="Daniel R."/>
        </authorList>
    </citation>
    <scope>NUCLEOTIDE SEQUENCE [LARGE SCALE GENOMIC DNA]</scope>
    <source>
        <strain evidence="3 4">DH1</strain>
    </source>
</reference>
<dbReference type="PANTHER" id="PTHR43479:SF11">
    <property type="entry name" value="ACREF_ENVCD OPERON REPRESSOR-RELATED"/>
    <property type="match status" value="1"/>
</dbReference>
<dbReference type="SUPFAM" id="SSF46689">
    <property type="entry name" value="Homeodomain-like"/>
    <property type="match status" value="1"/>
</dbReference>
<evidence type="ECO:0000313" key="4">
    <source>
        <dbReference type="Proteomes" id="UP000191661"/>
    </source>
</evidence>
<gene>
    <name evidence="3" type="ORF">MBBAR_1c02960</name>
</gene>
<keyword evidence="4" id="KW-1185">Reference proteome</keyword>
<dbReference type="InterPro" id="IPR050624">
    <property type="entry name" value="HTH-type_Tx_Regulator"/>
</dbReference>
<organism evidence="3 4">
    <name type="scientific">Methanobrevibacter arboriphilus JCM 13429 = DSM 1125</name>
    <dbReference type="NCBI Taxonomy" id="1300164"/>
    <lineage>
        <taxon>Archaea</taxon>
        <taxon>Methanobacteriati</taxon>
        <taxon>Methanobacteriota</taxon>
        <taxon>Methanomada group</taxon>
        <taxon>Methanobacteria</taxon>
        <taxon>Methanobacteriales</taxon>
        <taxon>Methanobacteriaceae</taxon>
        <taxon>Methanobrevibacter</taxon>
    </lineage>
</organism>
<evidence type="ECO:0000313" key="3">
    <source>
        <dbReference type="EMBL" id="OQD59886.1"/>
    </source>
</evidence>
<name>A0A1V6N5Y5_METAZ</name>
<dbReference type="EMBL" id="JXMW01000001">
    <property type="protein sequence ID" value="OQD59886.1"/>
    <property type="molecule type" value="Genomic_DNA"/>
</dbReference>
<dbReference type="Gene3D" id="1.10.357.10">
    <property type="entry name" value="Tetracycline Repressor, domain 2"/>
    <property type="match status" value="1"/>
</dbReference>
<dbReference type="InterPro" id="IPR001647">
    <property type="entry name" value="HTH_TetR"/>
</dbReference>
<dbReference type="Pfam" id="PF00440">
    <property type="entry name" value="TetR_N"/>
    <property type="match status" value="1"/>
</dbReference>
<proteinExistence type="predicted"/>
<accession>A0A1V6N5Y5</accession>
<evidence type="ECO:0000256" key="1">
    <source>
        <dbReference type="ARBA" id="ARBA00023125"/>
    </source>
</evidence>
<keyword evidence="1" id="KW-0238">DNA-binding</keyword>
<dbReference type="GO" id="GO:0003677">
    <property type="term" value="F:DNA binding"/>
    <property type="evidence" value="ECO:0007669"/>
    <property type="project" value="UniProtKB-KW"/>
</dbReference>
<dbReference type="PANTHER" id="PTHR43479">
    <property type="entry name" value="ACREF/ENVCD OPERON REPRESSOR-RELATED"/>
    <property type="match status" value="1"/>
</dbReference>
<sequence>MSLKRSSKEAIIETTFLLSLKKGFDNVSVNDIGKHTSMCGSSGIYYHFKKKEDLLDHVIDKYVVENTNAFKNALDSHNGTLIEKLRFVFYYHVGINILSGDNVPLADLIDYKDYYLFFMNSFHIRPVFRDKLYESRKGKLDCFVKNLSDDSLEDGLYIYAVLRGFIIDWILSPDFELDVNIERYCRMILSVLEK</sequence>
<evidence type="ECO:0000259" key="2">
    <source>
        <dbReference type="Pfam" id="PF00440"/>
    </source>
</evidence>
<comment type="caution">
    <text evidence="3">The sequence shown here is derived from an EMBL/GenBank/DDBJ whole genome shotgun (WGS) entry which is preliminary data.</text>
</comment>
<dbReference type="OrthoDB" id="77321at2157"/>
<dbReference type="AlphaFoldDB" id="A0A1V6N5Y5"/>
<dbReference type="Proteomes" id="UP000191661">
    <property type="component" value="Unassembled WGS sequence"/>
</dbReference>
<feature type="domain" description="HTH tetR-type" evidence="2">
    <location>
        <begin position="11"/>
        <end position="57"/>
    </location>
</feature>